<reference evidence="4 5" key="1">
    <citation type="journal article" date="2020" name="Front. Plant Sci.">
        <title>Isolation of Rhizosphere Bacteria That Improve Quality and Water Stress Tolerance in Greenhouse Ornamentals.</title>
        <authorList>
            <person name="Nordstedt N.P."/>
            <person name="Jones M.L."/>
        </authorList>
    </citation>
    <scope>NUCLEOTIDE SEQUENCE [LARGE SCALE GENOMIC DNA]</scope>
    <source>
        <strain evidence="4 5">C6C2</strain>
    </source>
</reference>
<name>A0ABX2LXC6_9BURK</name>
<keyword evidence="2" id="KW-0732">Signal</keyword>
<evidence type="ECO:0000256" key="2">
    <source>
        <dbReference type="ARBA" id="ARBA00022729"/>
    </source>
</evidence>
<dbReference type="CDD" id="cd06342">
    <property type="entry name" value="PBP1_ABC_LIVBP-like"/>
    <property type="match status" value="1"/>
</dbReference>
<evidence type="ECO:0000313" key="4">
    <source>
        <dbReference type="EMBL" id="NUU00657.1"/>
    </source>
</evidence>
<feature type="domain" description="Leucine-binding protein" evidence="3">
    <location>
        <begin position="28"/>
        <end position="347"/>
    </location>
</feature>
<dbReference type="SUPFAM" id="SSF53822">
    <property type="entry name" value="Periplasmic binding protein-like I"/>
    <property type="match status" value="1"/>
</dbReference>
<sequence length="367" mass="38873">MLQPVLAADDGRVARIGFAGRMMDALTLSALQGAELAVDEANQQRGRNGSLIRFELLPQDDHGSANMATHVAAYFVKSGVSGVVGHWSSDAAFATAGIYEQAGIAQVNFTSTSSELTRRGYKTIFRVVGGTSDVAASLGDAAVDVLKGERIAVIGNDSLSSKALTEAFVAHLATRSKKTLFTAAVSAATSDFNNVIRSATEMQADVIFFSAYVAQTQAFLAAVRRLNVKARILLNTGATNQDFSALDNGNFYALEADIPPEQCPPRGAFSQRFHAKYGRPPSTYSRSAYNAAGALIQAIRHADSSSAAQVTAALHALRYTGLSGEIAFDKAGNRVNPPYTLYHLEGGSWRSVRSSAAVPDGNARCAR</sequence>
<dbReference type="Proteomes" id="UP000536746">
    <property type="component" value="Unassembled WGS sequence"/>
</dbReference>
<organism evidence="4 5">
    <name type="scientific">Herbaspirillum robiniae</name>
    <dbReference type="NCBI Taxonomy" id="2014887"/>
    <lineage>
        <taxon>Bacteria</taxon>
        <taxon>Pseudomonadati</taxon>
        <taxon>Pseudomonadota</taxon>
        <taxon>Betaproteobacteria</taxon>
        <taxon>Burkholderiales</taxon>
        <taxon>Oxalobacteraceae</taxon>
        <taxon>Herbaspirillum</taxon>
    </lineage>
</organism>
<proteinExistence type="inferred from homology"/>
<dbReference type="PANTHER" id="PTHR47151:SF2">
    <property type="entry name" value="AMINO ACID BINDING PROTEIN"/>
    <property type="match status" value="1"/>
</dbReference>
<evidence type="ECO:0000256" key="1">
    <source>
        <dbReference type="ARBA" id="ARBA00010062"/>
    </source>
</evidence>
<dbReference type="Pfam" id="PF13458">
    <property type="entry name" value="Peripla_BP_6"/>
    <property type="match status" value="1"/>
</dbReference>
<gene>
    <name evidence="4" type="ORF">HNO84_03530</name>
</gene>
<dbReference type="RefSeq" id="WP_158522559.1">
    <property type="nucleotide sequence ID" value="NZ_CP018845.1"/>
</dbReference>
<accession>A0ABX2LXC6</accession>
<evidence type="ECO:0000313" key="5">
    <source>
        <dbReference type="Proteomes" id="UP000536746"/>
    </source>
</evidence>
<dbReference type="PANTHER" id="PTHR47151">
    <property type="entry name" value="LEU/ILE/VAL-BINDING ABC TRANSPORTER SUBUNIT"/>
    <property type="match status" value="1"/>
</dbReference>
<evidence type="ECO:0000259" key="3">
    <source>
        <dbReference type="Pfam" id="PF13458"/>
    </source>
</evidence>
<keyword evidence="5" id="KW-1185">Reference proteome</keyword>
<dbReference type="EMBL" id="JABFMT010000002">
    <property type="protein sequence ID" value="NUU00657.1"/>
    <property type="molecule type" value="Genomic_DNA"/>
</dbReference>
<comment type="similarity">
    <text evidence="1">Belongs to the leucine-binding protein family.</text>
</comment>
<dbReference type="InterPro" id="IPR028082">
    <property type="entry name" value="Peripla_BP_I"/>
</dbReference>
<dbReference type="InterPro" id="IPR028081">
    <property type="entry name" value="Leu-bd"/>
</dbReference>
<comment type="caution">
    <text evidence="4">The sequence shown here is derived from an EMBL/GenBank/DDBJ whole genome shotgun (WGS) entry which is preliminary data.</text>
</comment>
<protein>
    <submittedName>
        <fullName evidence="4">Branched-chain amino acid ABC transporter substrate-binding protein</fullName>
    </submittedName>
</protein>
<dbReference type="Gene3D" id="3.40.50.2300">
    <property type="match status" value="2"/>
</dbReference>